<dbReference type="AlphaFoldDB" id="A0A5C7AAN8"/>
<gene>
    <name evidence="2" type="ORF">ESV85_20980</name>
</gene>
<dbReference type="RefSeq" id="WP_146921125.1">
    <property type="nucleotide sequence ID" value="NZ_VORW01000029.1"/>
</dbReference>
<dbReference type="SUPFAM" id="SSF56601">
    <property type="entry name" value="beta-lactamase/transpeptidase-like"/>
    <property type="match status" value="1"/>
</dbReference>
<dbReference type="PANTHER" id="PTHR46825">
    <property type="entry name" value="D-ALANYL-D-ALANINE-CARBOXYPEPTIDASE/ENDOPEPTIDASE AMPH"/>
    <property type="match status" value="1"/>
</dbReference>
<dbReference type="OrthoDB" id="9793489at2"/>
<dbReference type="Pfam" id="PF00144">
    <property type="entry name" value="Beta-lactamase"/>
    <property type="match status" value="1"/>
</dbReference>
<dbReference type="InterPro" id="IPR012338">
    <property type="entry name" value="Beta-lactam/transpept-like"/>
</dbReference>
<dbReference type="Proteomes" id="UP000321935">
    <property type="component" value="Unassembled WGS sequence"/>
</dbReference>
<dbReference type="Gene3D" id="3.40.710.10">
    <property type="entry name" value="DD-peptidase/beta-lactamase superfamily"/>
    <property type="match status" value="1"/>
</dbReference>
<evidence type="ECO:0000313" key="3">
    <source>
        <dbReference type="Proteomes" id="UP000321935"/>
    </source>
</evidence>
<protein>
    <submittedName>
        <fullName evidence="2">Beta-lactamase family protein</fullName>
    </submittedName>
</protein>
<accession>A0A5C7AAN8</accession>
<comment type="caution">
    <text evidence="2">The sequence shown here is derived from an EMBL/GenBank/DDBJ whole genome shotgun (WGS) entry which is preliminary data.</text>
</comment>
<evidence type="ECO:0000313" key="2">
    <source>
        <dbReference type="EMBL" id="TXE02809.1"/>
    </source>
</evidence>
<dbReference type="PANTHER" id="PTHR46825:SF9">
    <property type="entry name" value="BETA-LACTAMASE-RELATED DOMAIN-CONTAINING PROTEIN"/>
    <property type="match status" value="1"/>
</dbReference>
<feature type="domain" description="Beta-lactamase-related" evidence="1">
    <location>
        <begin position="46"/>
        <end position="343"/>
    </location>
</feature>
<proteinExistence type="predicted"/>
<reference evidence="2 3" key="1">
    <citation type="submission" date="2019-08" db="EMBL/GenBank/DDBJ databases">
        <title>Genomes sequence of Algoriphagus aquimarinus ACAM450.</title>
        <authorList>
            <person name="Bowman J.P."/>
        </authorList>
    </citation>
    <scope>NUCLEOTIDE SEQUENCE [LARGE SCALE GENOMIC DNA]</scope>
    <source>
        <strain evidence="2 3">ACAM 450</strain>
    </source>
</reference>
<dbReference type="InterPro" id="IPR001466">
    <property type="entry name" value="Beta-lactam-related"/>
</dbReference>
<evidence type="ECO:0000259" key="1">
    <source>
        <dbReference type="Pfam" id="PF00144"/>
    </source>
</evidence>
<dbReference type="EMBL" id="VORW01000029">
    <property type="protein sequence ID" value="TXE02809.1"/>
    <property type="molecule type" value="Genomic_DNA"/>
</dbReference>
<organism evidence="2 3">
    <name type="scientific">Algoriphagus aquimarinus</name>
    <dbReference type="NCBI Taxonomy" id="237018"/>
    <lineage>
        <taxon>Bacteria</taxon>
        <taxon>Pseudomonadati</taxon>
        <taxon>Bacteroidota</taxon>
        <taxon>Cytophagia</taxon>
        <taxon>Cytophagales</taxon>
        <taxon>Cyclobacteriaceae</taxon>
        <taxon>Algoriphagus</taxon>
    </lineage>
</organism>
<name>A0A5C7AAN8_9BACT</name>
<sequence length="359" mass="40608">MKSISTFTHFLLASAFFCLQFHQQVYSQSLESKIDSLLESTFSPEGPGAVFLVAKAGKPIYKKAFGQANLELNVPMNTDNVFEIGSMTKQFTAVAILMLMEQEMLQLDDEITKFIPDYPTHGKTITVHHLLTHTSGIKSFTSMKSLRTIEKQDLTPMELIDFFKNEPMDFDPGEEYKYNNSGYVILGNIIEILSGDSYADFIEKNIFQKLEMNSSQYASHSQVIPNRAYGYHQKDEYVNRNYISLSLPYSSGSLMSTVEDMLKWNEAIKNNILLKPETMVTAFENYSLNNGEKIDYGYGWNISSLSESLSYEHGGSIFGFKSMGVYLPKEDIYVIGLSNCDCNSPTVLTRDIAILTMEK</sequence>
<dbReference type="InterPro" id="IPR050491">
    <property type="entry name" value="AmpC-like"/>
</dbReference>